<feature type="transmembrane region" description="Helical" evidence="15">
    <location>
        <begin position="699"/>
        <end position="721"/>
    </location>
</feature>
<feature type="transmembrane region" description="Helical" evidence="15">
    <location>
        <begin position="547"/>
        <end position="569"/>
    </location>
</feature>
<feature type="transmembrane region" description="Helical" evidence="15">
    <location>
        <begin position="1001"/>
        <end position="1022"/>
    </location>
</feature>
<evidence type="ECO:0000256" key="8">
    <source>
        <dbReference type="ARBA" id="ARBA00044648"/>
    </source>
</evidence>
<dbReference type="InterPro" id="IPR003663">
    <property type="entry name" value="Sugar/inositol_transpt"/>
</dbReference>
<feature type="transmembrane region" description="Helical" evidence="15">
    <location>
        <begin position="2543"/>
        <end position="2565"/>
    </location>
</feature>
<feature type="transmembrane region" description="Helical" evidence="15">
    <location>
        <begin position="2118"/>
        <end position="2144"/>
    </location>
</feature>
<feature type="transmembrane region" description="Helical" evidence="15">
    <location>
        <begin position="1570"/>
        <end position="1593"/>
    </location>
</feature>
<sequence>HGRRPALFIGSLLFAVGGGVQTAAQNTIMLIIGRVIAGVGVGITSSAGPAFISEVAPEKIRGMLVGIYQNNVCLAIVAAAVLNYAVHDATWGWRLSLGLQVAMGLLVVLGLYFVCETPRFLESAGRSDAALRVLTRLRAGDQDAAAHELKEVRAEIDTEKAAGDATWSEVFTVPFFRNVVIIGCAVQFFQIMTGINAIVSFSGTLFQALGLHGITFSIIPFVAFTIGNAVGSCLLVDRVGRRPLLLYGMVAMCVTMLVGGGVAVLAQDPDGQIGTAAGYTIVSMIVAYMFSFGISWGFGAWLYISEIMPLRVRGKAVGLCTAMNWGPANVMSAFLTPQMIASPLGPGGTLIFFGGVCLAVIPFVLTCVPETKGKTLEEIVPLFRFSGWKDFKSFAQEEDKKPSSEVLEVVWALRPTHSRGRAICKRHQEETMGVVVQVLCNVTLKQGWNGSLQEALHGRRPALFIGSLLFAVGGGVQTAAQNTIMLIIGRVIAGVGVGITSSAGPAFISEVAPEKIRGMLVGIYQNNVCLAIVAAAVLNYAVHDATWGWRLSLGLQAMGLLVVLGLYFVCETPRFLESAGRSDAALRVLTRLRAGDQDAAAHELKEVRAEIDTEKAAGDATWSEVFTVPFFRNVVIIGCAVQFFQIMTGINAIVSFSGTLFQALGLHGITFSIIPFVAFTIGNAVGSCLLVDRVGRRPLLLYGMVAMCVTMLVGGGVAVLAQDPDGQIGTAAGYTIVSMIVAYMFSFGISWGFGAWLYISEIMPLRVRGKAVGLCTAMNWGPANVMSAFLTPQMIASPLGPGGTLIFFGCVCLAVIPFVLTCVPETKGKTLEEPLQLPEIVPLFRFSGWKDFKSFAQEEDKKPSSEVLEGLGALMFLELQELWTPLGEGLTRGPWADAHLKFNLWARHQEETMGVMVQVLCNVTLKQGWNGSLQEALHGRRPALFIGSLLFAVGGGVQTAAQNTIMLIIGRVIAGVGVGITSSAGPAFISEVAPEKIRGMLVGIYQNNVCLAIVAAAVLNYAVHDATWGWRLSLGLQAMGLLVVLGLYFVCETPRFLESAGRSDAALRVLTRLRAGDQDAAAHELKEVRAEIDTEKAAGDATWSEVFTVPFFRNVVIIGCAVQFFQIMTGINAIVSFSGTLFQALGLHGITFSIIPFVAFTIGNAVGSCLLVDRVGRRPLLLYGMVAMCVTMLVGGGVAVLAQDPDGQIGTAAGYTIVSMIVAYMFSFGISWGFGAWLYISEIMPLRVRGKAVGLCTAMNWGPANVMSAFLTPQMIASPLGPGGTLIFFGCVCLAVIPFVLTCVPETKGKTLEEIVPLFRFSGWKDFKSFAQACRLDPAPDTLPDLNASARHGAGPFARGIGGRHQEETMGVMVQVLCNVTLKQGHHLVDKHGRRPALFIGSLLFAVGGGVQTAAQNTIMLIIGRVIAGVGVGITSSAGPAFISEVAPEKIRGMLVGIYQNNVCLAIVAAAVLNYAVHDATWGWRLSLGLQVAMGLLVVLGLYFVCETPRFLESAGRSDAALRVLTRLRAGDQDAAAHELKEVRAEIDTEKAAGDATWSEVFTVPFFRNVVIIGCAVQFFQIMTGINAIVSFSGTLFQALGLHGITFSIIPFVAFTIGNAVGSCLLVDRVGRRPLLLYGMVAMCVTMLVGGGVAVLAQDPDGQIGTAAGYTIVSMIVAYMFSFGISWGFGAWLYISEIMPLRVRGKAVGLCTAMNWGPANVMSAFLTPQMIASPLGPGGTLIFFGCVCLAVIPFVLTCVPETKGKTLEEIVPLFRFSGWKDFKSFAQEEDKKPSSEVLEVVWALRPTHSQTVTHQEETMGVMVQVLCNVTLKQGHHLVDKHGRRPALFIGSLLFAVGGGVQTAAQNTIMLIIGRVIAGVGVGITSSAGPAFISEVAPEKIRGMLVGIYQNNVCLAIVAAAVLNYAVHDATWGWRLSLGLQVAMGLLVVLGLYFVCETPRFLESAGRSDAALRVLTRLRAGDQDAAAHELKEVRAEIDTEKAAGDATWSEVFTVPFFRNVVIIGCAVQFFQIMTGINAIVSFSGTLFQALGLHGITFSIIPFVAFTIGNAVGSCLLVDRVGRRPLLLYGMVAMCVTMLVGGGVAVLAQDPDGQIGTAAGYTIVSMIVAYMFSFGISWGFGAWLYISEIMPLRVRGKAVGLCTAMNWGPANVMSAFLTPQMIASPLGPGGTLIFFGCVCLAVIPFVLTCVPETKGKTLEEPLQLPEIVPLFRFSGWKDFKSFAQGNLRGGHGLVAVAETAGFKEEDKKPSSEVLEEGFTVNGFNIGAAVAAVLAGHHLVDKHGRRPALFIGSLLFAVGGGVQTAAQNTIMLIIGRVIAGVGVGITSSAGPAFISEVAPEKIRGMLVGIYQNNVCLAIVAAAVLNYAVHDATWGWRLSLGLQVAMGLLVVLGLYFVCETPRFLESAGRSDAALRVLTRLRAGDQDAAAHELKEVRAEIDTEKAAGDATWSEVFTVPFFRNVVIIGCAVQFFQIMTGINAIVSFSGTLFQALGLHGITFSIIPFVAFTIGNAVGSCLLVDRVGRRPLLLYGMVAMCVTMLVGGGVAVLAQDPDGQIGTAAGYTIVSMIVAYMFSFGISWGFGAWLYISEIMPLRVRGKAVGLCTAMNWGPANVMSAFLTPQMIASPLGPGGTLIFFGCVCLAVIPFVLTCVPETKGKTLEEPLQLPTPPKHPGAATRKWPISPPPTTSAAPQVRRRSCHSSASPAGRTSNPSPRHEAKGVAPVFGERAWASGFGLCKGLGKLKPYHAVHIYDFKNLRSPQLP</sequence>
<feature type="transmembrane region" description="Helical" evidence="15">
    <location>
        <begin position="1904"/>
        <end position="1925"/>
    </location>
</feature>
<feature type="transmembrane region" description="Helical" evidence="15">
    <location>
        <begin position="244"/>
        <end position="266"/>
    </location>
</feature>
<evidence type="ECO:0000256" key="11">
    <source>
        <dbReference type="ARBA" id="ARBA00044668"/>
    </source>
</evidence>
<comment type="subunit">
    <text evidence="3">Homodimer.</text>
</comment>
<feature type="transmembrane region" description="Helical" evidence="15">
    <location>
        <begin position="520"/>
        <end position="541"/>
    </location>
</feature>
<feature type="transmembrane region" description="Helical" evidence="15">
    <location>
        <begin position="1028"/>
        <end position="1050"/>
    </location>
</feature>
<evidence type="ECO:0000256" key="5">
    <source>
        <dbReference type="ARBA" id="ARBA00022989"/>
    </source>
</evidence>
<feature type="region of interest" description="Disordered" evidence="14">
    <location>
        <begin position="2676"/>
        <end position="2734"/>
    </location>
</feature>
<feature type="transmembrane region" description="Helical" evidence="15">
    <location>
        <begin position="2084"/>
        <end position="2106"/>
    </location>
</feature>
<feature type="transmembrane region" description="Helical" evidence="15">
    <location>
        <begin position="802"/>
        <end position="823"/>
    </location>
</feature>
<feature type="transmembrane region" description="Helical" evidence="15">
    <location>
        <begin position="278"/>
        <end position="304"/>
    </location>
</feature>
<evidence type="ECO:0000256" key="15">
    <source>
        <dbReference type="SAM" id="Phobius"/>
    </source>
</evidence>
<feature type="transmembrane region" description="Helical" evidence="15">
    <location>
        <begin position="347"/>
        <end position="368"/>
    </location>
</feature>
<gene>
    <name evidence="17" type="primary">rco-3</name>
    <name evidence="17" type="ORF">SNAT2548_LOCUS7853</name>
</gene>
<feature type="transmembrane region" description="Helical" evidence="15">
    <location>
        <begin position="2513"/>
        <end position="2536"/>
    </location>
</feature>
<dbReference type="PANTHER" id="PTHR48022">
    <property type="entry name" value="PLASTIDIC GLUCOSE TRANSPORTER 4"/>
    <property type="match status" value="1"/>
</dbReference>
<evidence type="ECO:0000256" key="14">
    <source>
        <dbReference type="SAM" id="MobiDB-lite"/>
    </source>
</evidence>
<comment type="similarity">
    <text evidence="2">Belongs to the major facilitator superfamily. Sugar transporter (TC 2.A.1.1) family.</text>
</comment>
<comment type="caution">
    <text evidence="17">The sequence shown here is derived from an EMBL/GenBank/DDBJ whole genome shotgun (WGS) entry which is preliminary data.</text>
</comment>
<feature type="transmembrane region" description="Helical" evidence="15">
    <location>
        <begin position="669"/>
        <end position="692"/>
    </location>
</feature>
<feature type="domain" description="Major facilitator superfamily (MFS) profile" evidence="16">
    <location>
        <begin position="2222"/>
        <end position="2671"/>
    </location>
</feature>
<feature type="transmembrane region" description="Helical" evidence="15">
    <location>
        <begin position="733"/>
        <end position="759"/>
    </location>
</feature>
<dbReference type="InterPro" id="IPR020846">
    <property type="entry name" value="MFS_dom"/>
</dbReference>
<feature type="transmembrane region" description="Helical" evidence="15">
    <location>
        <begin position="2054"/>
        <end position="2077"/>
    </location>
</feature>
<feature type="transmembrane region" description="Helical" evidence="15">
    <location>
        <begin position="634"/>
        <end position="657"/>
    </location>
</feature>
<comment type="catalytic activity">
    <reaction evidence="9">
        <text>D-xylose(out) = D-xylose(in)</text>
        <dbReference type="Rhea" id="RHEA:78427"/>
        <dbReference type="ChEBI" id="CHEBI:53455"/>
    </reaction>
    <physiologicalReaction direction="left-to-right" evidence="9">
        <dbReference type="Rhea" id="RHEA:78428"/>
    </physiologicalReaction>
</comment>
<feature type="transmembrane region" description="Helical" evidence="15">
    <location>
        <begin position="1150"/>
        <end position="1173"/>
    </location>
</feature>
<comment type="subcellular location">
    <subcellularLocation>
        <location evidence="1">Membrane</location>
        <topology evidence="1">Multi-pass membrane protein</topology>
    </subcellularLocation>
</comment>
<reference evidence="17" key="1">
    <citation type="submission" date="2021-02" db="EMBL/GenBank/DDBJ databases">
        <authorList>
            <person name="Dougan E. K."/>
            <person name="Rhodes N."/>
            <person name="Thang M."/>
            <person name="Chan C."/>
        </authorList>
    </citation>
    <scope>NUCLEOTIDE SEQUENCE</scope>
</reference>
<feature type="transmembrane region" description="Helical" evidence="15">
    <location>
        <begin position="2019"/>
        <end position="2042"/>
    </location>
</feature>
<dbReference type="PRINTS" id="PR00171">
    <property type="entry name" value="SUGRTRNSPORT"/>
</dbReference>
<evidence type="ECO:0000256" key="7">
    <source>
        <dbReference type="ARBA" id="ARBA00044637"/>
    </source>
</evidence>
<feature type="transmembrane region" description="Helical" evidence="15">
    <location>
        <begin position="2156"/>
        <end position="2175"/>
    </location>
</feature>
<protein>
    <recommendedName>
        <fullName evidence="13">Hexose transporter 1</fullName>
    </recommendedName>
</protein>
<dbReference type="Gene3D" id="1.20.1250.20">
    <property type="entry name" value="MFS general substrate transporter like domains"/>
    <property type="match status" value="6"/>
</dbReference>
<feature type="transmembrane region" description="Helical" evidence="15">
    <location>
        <begin position="1669"/>
        <end position="1695"/>
    </location>
</feature>
<feature type="transmembrane region" description="Helical" evidence="15">
    <location>
        <begin position="1455"/>
        <end position="1476"/>
    </location>
</feature>
<evidence type="ECO:0000256" key="6">
    <source>
        <dbReference type="ARBA" id="ARBA00023136"/>
    </source>
</evidence>
<name>A0A812K0Z5_9DINO</name>
<feature type="transmembrane region" description="Helical" evidence="15">
    <location>
        <begin position="1180"/>
        <end position="1202"/>
    </location>
</feature>
<feature type="transmembrane region" description="Helical" evidence="15">
    <location>
        <begin position="1115"/>
        <end position="1138"/>
    </location>
</feature>
<feature type="transmembrane region" description="Helical" evidence="15">
    <location>
        <begin position="1846"/>
        <end position="1864"/>
    </location>
</feature>
<evidence type="ECO:0000256" key="2">
    <source>
        <dbReference type="ARBA" id="ARBA00010992"/>
    </source>
</evidence>
<feature type="transmembrane region" description="Helical" evidence="15">
    <location>
        <begin position="1252"/>
        <end position="1271"/>
    </location>
</feature>
<comment type="catalytic activity">
    <reaction evidence="12">
        <text>D-fructose(out) = D-fructose(in)</text>
        <dbReference type="Rhea" id="RHEA:60372"/>
        <dbReference type="ChEBI" id="CHEBI:37721"/>
    </reaction>
    <physiologicalReaction direction="left-to-right" evidence="12">
        <dbReference type="Rhea" id="RHEA:60373"/>
    </physiologicalReaction>
</comment>
<evidence type="ECO:0000313" key="17">
    <source>
        <dbReference type="EMBL" id="CAE7218439.1"/>
    </source>
</evidence>
<organism evidence="17 18">
    <name type="scientific">Symbiodinium natans</name>
    <dbReference type="NCBI Taxonomy" id="878477"/>
    <lineage>
        <taxon>Eukaryota</taxon>
        <taxon>Sar</taxon>
        <taxon>Alveolata</taxon>
        <taxon>Dinophyceae</taxon>
        <taxon>Suessiales</taxon>
        <taxon>Symbiodiniaceae</taxon>
        <taxon>Symbiodinium</taxon>
    </lineage>
</organism>
<dbReference type="GO" id="GO:0016020">
    <property type="term" value="C:membrane"/>
    <property type="evidence" value="ECO:0007669"/>
    <property type="project" value="UniProtKB-SubCell"/>
</dbReference>
<feature type="transmembrane region" description="Helical" evidence="15">
    <location>
        <begin position="2363"/>
        <end position="2384"/>
    </location>
</feature>
<keyword evidence="4 15" id="KW-0812">Transmembrane</keyword>
<feature type="transmembrane region" description="Helical" evidence="15">
    <location>
        <begin position="462"/>
        <end position="480"/>
    </location>
</feature>
<feature type="transmembrane region" description="Helical" evidence="15">
    <location>
        <begin position="214"/>
        <end position="237"/>
    </location>
</feature>
<keyword evidence="5 15" id="KW-1133">Transmembrane helix</keyword>
<keyword evidence="6 15" id="KW-0472">Membrane</keyword>
<dbReference type="PROSITE" id="PS50850">
    <property type="entry name" value="MFS"/>
    <property type="match status" value="6"/>
</dbReference>
<feature type="transmembrane region" description="Helical" evidence="15">
    <location>
        <begin position="1283"/>
        <end position="1304"/>
    </location>
</feature>
<feature type="transmembrane region" description="Helical" evidence="15">
    <location>
        <begin position="179"/>
        <end position="202"/>
    </location>
</feature>
<feature type="transmembrane region" description="Helical" evidence="15">
    <location>
        <begin position="1421"/>
        <end position="1443"/>
    </location>
</feature>
<keyword evidence="18" id="KW-1185">Reference proteome</keyword>
<feature type="transmembrane region" description="Helical" evidence="15">
    <location>
        <begin position="2329"/>
        <end position="2351"/>
    </location>
</feature>
<feature type="transmembrane region" description="Helical" evidence="15">
    <location>
        <begin position="1931"/>
        <end position="1954"/>
    </location>
</feature>
<dbReference type="Proteomes" id="UP000604046">
    <property type="component" value="Unassembled WGS sequence"/>
</dbReference>
<feature type="transmembrane region" description="Helical" evidence="15">
    <location>
        <begin position="2187"/>
        <end position="2208"/>
    </location>
</feature>
<feature type="transmembrane region" description="Helical" evidence="15">
    <location>
        <begin position="1397"/>
        <end position="1415"/>
    </location>
</feature>
<dbReference type="OrthoDB" id="4142200at2759"/>
<feature type="transmembrane region" description="Helical" evidence="15">
    <location>
        <begin position="1635"/>
        <end position="1657"/>
    </location>
</feature>
<evidence type="ECO:0000256" key="12">
    <source>
        <dbReference type="ARBA" id="ARBA00044710"/>
    </source>
</evidence>
<feature type="domain" description="Major facilitator superfamily (MFS) profile" evidence="16">
    <location>
        <begin position="1"/>
        <end position="372"/>
    </location>
</feature>
<dbReference type="Pfam" id="PF00083">
    <property type="entry name" value="Sugar_tr"/>
    <property type="match status" value="6"/>
</dbReference>
<feature type="domain" description="Major facilitator superfamily (MFS) profile" evidence="16">
    <location>
        <begin position="873"/>
        <end position="1308"/>
    </location>
</feature>
<feature type="transmembrane region" description="Helical" evidence="15">
    <location>
        <begin position="1870"/>
        <end position="1892"/>
    </location>
</feature>
<feature type="transmembrane region" description="Helical" evidence="15">
    <location>
        <begin position="771"/>
        <end position="790"/>
    </location>
</feature>
<evidence type="ECO:0000256" key="1">
    <source>
        <dbReference type="ARBA" id="ARBA00004141"/>
    </source>
</evidence>
<dbReference type="PANTHER" id="PTHR48022:SF2">
    <property type="entry name" value="PLASTIDIC GLUCOSE TRANSPORTER 4"/>
    <property type="match status" value="1"/>
</dbReference>
<comment type="catalytic activity">
    <reaction evidence="8">
        <text>D-glucose(out) = D-glucose(in)</text>
        <dbReference type="Rhea" id="RHEA:60376"/>
        <dbReference type="ChEBI" id="CHEBI:4167"/>
    </reaction>
    <physiologicalReaction direction="left-to-right" evidence="8">
        <dbReference type="Rhea" id="RHEA:60377"/>
    </physiologicalReaction>
</comment>
<feature type="transmembrane region" description="Helical" evidence="15">
    <location>
        <begin position="1605"/>
        <end position="1628"/>
    </location>
</feature>
<feature type="transmembrane region" description="Helical" evidence="15">
    <location>
        <begin position="2390"/>
        <end position="2413"/>
    </location>
</feature>
<feature type="domain" description="Major facilitator superfamily (MFS) profile" evidence="16">
    <location>
        <begin position="1312"/>
        <end position="1763"/>
    </location>
</feature>
<accession>A0A812K0Z5</accession>
<feature type="transmembrane region" description="Helical" evidence="15">
    <location>
        <begin position="967"/>
        <end position="989"/>
    </location>
</feature>
<dbReference type="InterPro" id="IPR005829">
    <property type="entry name" value="Sugar_transporter_CS"/>
</dbReference>
<evidence type="ECO:0000256" key="3">
    <source>
        <dbReference type="ARBA" id="ARBA00011738"/>
    </source>
</evidence>
<comment type="catalytic activity">
    <reaction evidence="11">
        <text>D-glucosamine(out) = D-glucosamine(in)</text>
        <dbReference type="Rhea" id="RHEA:78423"/>
        <dbReference type="ChEBI" id="CHEBI:58723"/>
    </reaction>
    <physiologicalReaction direction="left-to-right" evidence="11">
        <dbReference type="Rhea" id="RHEA:78424"/>
    </physiologicalReaction>
</comment>
<feature type="domain" description="Major facilitator superfamily (MFS) profile" evidence="16">
    <location>
        <begin position="1767"/>
        <end position="2212"/>
    </location>
</feature>
<feature type="transmembrane region" description="Helical" evidence="15">
    <location>
        <begin position="943"/>
        <end position="961"/>
    </location>
</feature>
<comment type="catalytic activity">
    <reaction evidence="10">
        <text>D-mannose(out) = D-mannose(in)</text>
        <dbReference type="Rhea" id="RHEA:78391"/>
        <dbReference type="ChEBI" id="CHEBI:4208"/>
    </reaction>
    <physiologicalReaction direction="left-to-right" evidence="10">
        <dbReference type="Rhea" id="RHEA:78392"/>
    </physiologicalReaction>
</comment>
<feature type="transmembrane region" description="Helical" evidence="15">
    <location>
        <begin position="2577"/>
        <end position="2603"/>
    </location>
</feature>
<feature type="transmembrane region" description="Helical" evidence="15">
    <location>
        <begin position="2646"/>
        <end position="2667"/>
    </location>
</feature>
<evidence type="ECO:0000313" key="18">
    <source>
        <dbReference type="Proteomes" id="UP000604046"/>
    </source>
</evidence>
<dbReference type="PROSITE" id="PS00217">
    <property type="entry name" value="SUGAR_TRANSPORT_2"/>
    <property type="match status" value="6"/>
</dbReference>
<dbReference type="InterPro" id="IPR005828">
    <property type="entry name" value="MFS_sugar_transport-like"/>
</dbReference>
<evidence type="ECO:0000256" key="13">
    <source>
        <dbReference type="ARBA" id="ARBA00044780"/>
    </source>
</evidence>
<evidence type="ECO:0000259" key="16">
    <source>
        <dbReference type="PROSITE" id="PS50850"/>
    </source>
</evidence>
<dbReference type="InterPro" id="IPR050360">
    <property type="entry name" value="MFS_Sugar_Transporters"/>
</dbReference>
<feature type="transmembrane region" description="Helical" evidence="15">
    <location>
        <begin position="1707"/>
        <end position="1726"/>
    </location>
</feature>
<feature type="transmembrane region" description="Helical" evidence="15">
    <location>
        <begin position="2615"/>
        <end position="2634"/>
    </location>
</feature>
<feature type="transmembrane region" description="Helical" evidence="15">
    <location>
        <begin position="32"/>
        <end position="52"/>
    </location>
</feature>
<dbReference type="NCBIfam" id="TIGR00879">
    <property type="entry name" value="SP"/>
    <property type="match status" value="6"/>
</dbReference>
<feature type="transmembrane region" description="Helical" evidence="15">
    <location>
        <begin position="486"/>
        <end position="508"/>
    </location>
</feature>
<evidence type="ECO:0000256" key="10">
    <source>
        <dbReference type="ARBA" id="ARBA00044662"/>
    </source>
</evidence>
<feature type="transmembrane region" description="Helical" evidence="15">
    <location>
        <begin position="91"/>
        <end position="114"/>
    </location>
</feature>
<proteinExistence type="inferred from homology"/>
<feature type="non-terminal residue" evidence="17">
    <location>
        <position position="1"/>
    </location>
</feature>
<feature type="transmembrane region" description="Helical" evidence="15">
    <location>
        <begin position="64"/>
        <end position="85"/>
    </location>
</feature>
<dbReference type="GO" id="GO:0005351">
    <property type="term" value="F:carbohydrate:proton symporter activity"/>
    <property type="evidence" value="ECO:0007669"/>
    <property type="project" value="TreeGrafter"/>
</dbReference>
<dbReference type="EMBL" id="CAJNDS010000559">
    <property type="protein sequence ID" value="CAE7218439.1"/>
    <property type="molecule type" value="Genomic_DNA"/>
</dbReference>
<feature type="domain" description="Major facilitator superfamily (MFS) profile" evidence="16">
    <location>
        <begin position="376"/>
        <end position="827"/>
    </location>
</feature>
<dbReference type="InterPro" id="IPR036259">
    <property type="entry name" value="MFS_trans_sf"/>
</dbReference>
<comment type="catalytic activity">
    <reaction evidence="7">
        <text>D-galactose(in) = D-galactose(out)</text>
        <dbReference type="Rhea" id="RHEA:34915"/>
        <dbReference type="ChEBI" id="CHEBI:4139"/>
    </reaction>
    <physiologicalReaction direction="right-to-left" evidence="7">
        <dbReference type="Rhea" id="RHEA:34917"/>
    </physiologicalReaction>
</comment>
<feature type="transmembrane region" description="Helical" evidence="15">
    <location>
        <begin position="2305"/>
        <end position="2323"/>
    </location>
</feature>
<feature type="transmembrane region" description="Helical" evidence="15">
    <location>
        <begin position="2478"/>
        <end position="2501"/>
    </location>
</feature>
<feature type="transmembrane region" description="Helical" evidence="15">
    <location>
        <begin position="316"/>
        <end position="335"/>
    </location>
</feature>
<evidence type="ECO:0000256" key="4">
    <source>
        <dbReference type="ARBA" id="ARBA00022692"/>
    </source>
</evidence>
<dbReference type="SUPFAM" id="SSF103473">
    <property type="entry name" value="MFS general substrate transporter"/>
    <property type="match status" value="6"/>
</dbReference>
<evidence type="ECO:0000256" key="9">
    <source>
        <dbReference type="ARBA" id="ARBA00044656"/>
    </source>
</evidence>
<feature type="transmembrane region" description="Helical" evidence="15">
    <location>
        <begin position="1738"/>
        <end position="1759"/>
    </location>
</feature>
<feature type="transmembrane region" description="Helical" evidence="15">
    <location>
        <begin position="1214"/>
        <end position="1240"/>
    </location>
</feature>
<feature type="transmembrane region" description="Helical" evidence="15">
    <location>
        <begin position="1482"/>
        <end position="1505"/>
    </location>
</feature>
<feature type="compositionally biased region" description="Polar residues" evidence="14">
    <location>
        <begin position="2715"/>
        <end position="2728"/>
    </location>
</feature>